<evidence type="ECO:0000256" key="1">
    <source>
        <dbReference type="ARBA" id="ARBA00010333"/>
    </source>
</evidence>
<dbReference type="Gene3D" id="3.40.190.10">
    <property type="entry name" value="Periplasmic binding protein-like II"/>
    <property type="match status" value="2"/>
</dbReference>
<evidence type="ECO:0000256" key="4">
    <source>
        <dbReference type="SAM" id="MobiDB-lite"/>
    </source>
</evidence>
<feature type="compositionally biased region" description="Polar residues" evidence="4">
    <location>
        <begin position="13"/>
        <end position="24"/>
    </location>
</feature>
<dbReference type="SUPFAM" id="SSF53850">
    <property type="entry name" value="Periplasmic binding protein-like II"/>
    <property type="match status" value="1"/>
</dbReference>
<dbReference type="AlphaFoldDB" id="A0A9N8D7W9"/>
<accession>A0A9N8D7W9</accession>
<dbReference type="Proteomes" id="UP001153069">
    <property type="component" value="Unassembled WGS sequence"/>
</dbReference>
<comment type="similarity">
    <text evidence="1">Belongs to the bacterial solute-binding protein 3 family.</text>
</comment>
<dbReference type="EMBL" id="CAICTM010000010">
    <property type="protein sequence ID" value="CAB9496860.1"/>
    <property type="molecule type" value="Genomic_DNA"/>
</dbReference>
<feature type="transmembrane region" description="Helical" evidence="5">
    <location>
        <begin position="395"/>
        <end position="418"/>
    </location>
</feature>
<keyword evidence="5" id="KW-1133">Transmembrane helix</keyword>
<dbReference type="GO" id="GO:0006865">
    <property type="term" value="P:amino acid transport"/>
    <property type="evidence" value="ECO:0007669"/>
    <property type="project" value="TreeGrafter"/>
</dbReference>
<keyword evidence="5" id="KW-0812">Transmembrane</keyword>
<feature type="region of interest" description="Disordered" evidence="4">
    <location>
        <begin position="1"/>
        <end position="84"/>
    </location>
</feature>
<evidence type="ECO:0000256" key="5">
    <source>
        <dbReference type="SAM" id="Phobius"/>
    </source>
</evidence>
<dbReference type="PANTHER" id="PTHR30085">
    <property type="entry name" value="AMINO ACID ABC TRANSPORTER PERMEASE"/>
    <property type="match status" value="1"/>
</dbReference>
<evidence type="ECO:0000313" key="7">
    <source>
        <dbReference type="EMBL" id="CAB9496860.1"/>
    </source>
</evidence>
<feature type="region of interest" description="Disordered" evidence="4">
    <location>
        <begin position="201"/>
        <end position="311"/>
    </location>
</feature>
<protein>
    <submittedName>
        <fullName evidence="7">Amino-acid ABC transporter-binding protein YhdW</fullName>
    </submittedName>
</protein>
<dbReference type="InterPro" id="IPR001638">
    <property type="entry name" value="Solute-binding_3/MltF_N"/>
</dbReference>
<dbReference type="PANTHER" id="PTHR30085:SF6">
    <property type="entry name" value="ABC TRANSPORTER GLUTAMINE-BINDING PROTEIN GLNH"/>
    <property type="match status" value="1"/>
</dbReference>
<dbReference type="SMART" id="SM00062">
    <property type="entry name" value="PBPb"/>
    <property type="match status" value="1"/>
</dbReference>
<feature type="compositionally biased region" description="Basic and acidic residues" evidence="4">
    <location>
        <begin position="25"/>
        <end position="35"/>
    </location>
</feature>
<feature type="compositionally biased region" description="Polar residues" evidence="4">
    <location>
        <begin position="285"/>
        <end position="298"/>
    </location>
</feature>
<name>A0A9N8D7W9_9STRA</name>
<keyword evidence="8" id="KW-1185">Reference proteome</keyword>
<keyword evidence="2" id="KW-0813">Transport</keyword>
<keyword evidence="5" id="KW-0472">Membrane</keyword>
<dbReference type="InterPro" id="IPR051455">
    <property type="entry name" value="Bact_solute-bind_prot3"/>
</dbReference>
<feature type="compositionally biased region" description="Polar residues" evidence="4">
    <location>
        <begin position="248"/>
        <end position="269"/>
    </location>
</feature>
<keyword evidence="3" id="KW-0732">Signal</keyword>
<evidence type="ECO:0000256" key="3">
    <source>
        <dbReference type="ARBA" id="ARBA00022729"/>
    </source>
</evidence>
<evidence type="ECO:0000259" key="6">
    <source>
        <dbReference type="SMART" id="SM00062"/>
    </source>
</evidence>
<comment type="caution">
    <text evidence="7">The sequence shown here is derived from an EMBL/GenBank/DDBJ whole genome shotgun (WGS) entry which is preliminary data.</text>
</comment>
<feature type="domain" description="Solute-binding protein family 3/N-terminal" evidence="6">
    <location>
        <begin position="453"/>
        <end position="686"/>
    </location>
</feature>
<feature type="compositionally biased region" description="Low complexity" evidence="4">
    <location>
        <begin position="225"/>
        <end position="242"/>
    </location>
</feature>
<evidence type="ECO:0000313" key="8">
    <source>
        <dbReference type="Proteomes" id="UP001153069"/>
    </source>
</evidence>
<evidence type="ECO:0000256" key="2">
    <source>
        <dbReference type="ARBA" id="ARBA00022448"/>
    </source>
</evidence>
<feature type="compositionally biased region" description="Low complexity" evidence="4">
    <location>
        <begin position="48"/>
        <end position="65"/>
    </location>
</feature>
<proteinExistence type="inferred from homology"/>
<gene>
    <name evidence="7" type="ORF">SEMRO_10_G008210.1</name>
</gene>
<organism evidence="7 8">
    <name type="scientific">Seminavis robusta</name>
    <dbReference type="NCBI Taxonomy" id="568900"/>
    <lineage>
        <taxon>Eukaryota</taxon>
        <taxon>Sar</taxon>
        <taxon>Stramenopiles</taxon>
        <taxon>Ochrophyta</taxon>
        <taxon>Bacillariophyta</taxon>
        <taxon>Bacillariophyceae</taxon>
        <taxon>Bacillariophycidae</taxon>
        <taxon>Naviculales</taxon>
        <taxon>Naviculaceae</taxon>
        <taxon>Seminavis</taxon>
    </lineage>
</organism>
<reference evidence="7" key="1">
    <citation type="submission" date="2020-06" db="EMBL/GenBank/DDBJ databases">
        <authorList>
            <consortium name="Plant Systems Biology data submission"/>
        </authorList>
    </citation>
    <scope>NUCLEOTIDE SEQUENCE</scope>
    <source>
        <strain evidence="7">D6</strain>
    </source>
</reference>
<sequence length="992" mass="106690">MEETDPFKLPSAGSHSDATSNHSSGKSDHEQKQEQEQEQEQEHEDTGNHTFGGNTNGSSSSSSSSHGEEAQDQEEQDDPKLEGGVPETIEIRHDPTLDQTRSIPIPPLMLEKIVACRLGSSNDGDHAGAVEGSSQVHAGNSYTTCTGTGTSTNTVTEQGTKAGQLRKVHESNCGKKEEAAISQGKIVPIQEATLRLEAARDMQKHTQTDTESDTGTDMTLPGAYAVATTPTHTSTATTNANTRIHTGIHSQGDSTSPELASQTDTSCALQAQYDPPPNGPAPEGQATTTDNCRHSSLSHPRDSQASSSTTTAGVITTTDDSLQASSSSNQLATATAFQINEADLEDEIRNRILSEAVEADVVTLVQDDKTHLEGQAASDDSKKSNNNTMAASSKWCLALLALIVALAIAILIAVVASMQKNKNDNGQNQVRDKNALAFNPNRSTLEIIRERGAVRCGISGDIPGFSHPNPDTGIMQGLNVDHCRAMSMAVFGTPDNIELERMKPKDRFVKLANGTVDVLTITTTHTMARDVFEATSQTGHTFSAPFFYSGLIFAGLHEFVECADNLDSVFGICRSLQICVITGTTHEAILQDLVPGGIVIAAGSLGDMIDKFAAGECHVMASEPPNLPFSRIQESGYDGPFTHGHKMFSREPLTLVTRKHDAEWSNLVNTIVNVMYLAESHGITHSNAAELYQLLLPVNPTAADKELASMMESVVAEIGNYADVYHRHVEHIIPRRGLNLLYHHHDEHETLSPLSSANGLLFSFPLGKVDTKGYLQGPTLQRILSRGFLRCGVAPSLIEDVFPSLRDLNIEFCRALSAALFVGDTDAVEIVELEGVVSSEQCTSTTGTGTSDDDGASVDIVAGVRMTIQLDYQGCSFSPAYFYDDASGIKSAIALMTGDNDTEWSDFVFWIVMSLISAEEQGIEARSIDEMKVVNLYGEQLKQSLRDCVLSVGTYGDIFNRTMLSAGVHREGGNLLNTGPGFGPQQYPVPFQ</sequence>